<feature type="compositionally biased region" description="Basic residues" evidence="9">
    <location>
        <begin position="377"/>
        <end position="389"/>
    </location>
</feature>
<dbReference type="InterPro" id="IPR003618">
    <property type="entry name" value="TFIIS_cen_dom"/>
</dbReference>
<evidence type="ECO:0000256" key="4">
    <source>
        <dbReference type="ARBA" id="ARBA00022833"/>
    </source>
</evidence>
<feature type="compositionally biased region" description="Basic and acidic residues" evidence="9">
    <location>
        <begin position="360"/>
        <end position="376"/>
    </location>
</feature>
<evidence type="ECO:0000256" key="2">
    <source>
        <dbReference type="ARBA" id="ARBA00022723"/>
    </source>
</evidence>
<dbReference type="InterPro" id="IPR037259">
    <property type="entry name" value="BRK_sf"/>
</dbReference>
<proteinExistence type="predicted"/>
<evidence type="ECO:0008006" key="14">
    <source>
        <dbReference type="Google" id="ProtNLM"/>
    </source>
</evidence>
<reference evidence="12 13" key="1">
    <citation type="journal article" date="2018" name="Sci. Rep.">
        <title>Comparative analysis of the Pocillopora damicornis genome highlights role of immune system in coral evolution.</title>
        <authorList>
            <person name="Cunning R."/>
            <person name="Bay R.A."/>
            <person name="Gillette P."/>
            <person name="Baker A.C."/>
            <person name="Traylor-Knowles N."/>
        </authorList>
    </citation>
    <scope>NUCLEOTIDE SEQUENCE [LARGE SCALE GENOMIC DNA]</scope>
    <source>
        <strain evidence="12">RSMAS</strain>
        <tissue evidence="12">Whole animal</tissue>
    </source>
</reference>
<evidence type="ECO:0000256" key="1">
    <source>
        <dbReference type="ARBA" id="ARBA00004123"/>
    </source>
</evidence>
<dbReference type="STRING" id="46731.A0A3M6U2E8"/>
<feature type="compositionally biased region" description="Basic and acidic residues" evidence="9">
    <location>
        <begin position="410"/>
        <end position="429"/>
    </location>
</feature>
<feature type="region of interest" description="Disordered" evidence="9">
    <location>
        <begin position="1345"/>
        <end position="1383"/>
    </location>
</feature>
<feature type="compositionally biased region" description="Basic residues" evidence="9">
    <location>
        <begin position="196"/>
        <end position="205"/>
    </location>
</feature>
<dbReference type="SMART" id="SM00592">
    <property type="entry name" value="BRK"/>
    <property type="match status" value="1"/>
</dbReference>
<feature type="compositionally biased region" description="Basic and acidic residues" evidence="9">
    <location>
        <begin position="736"/>
        <end position="768"/>
    </location>
</feature>
<dbReference type="SMART" id="SM00249">
    <property type="entry name" value="PHD"/>
    <property type="match status" value="1"/>
</dbReference>
<comment type="subcellular location">
    <subcellularLocation>
        <location evidence="1">Nucleus</location>
    </subcellularLocation>
</comment>
<feature type="region of interest" description="Disordered" evidence="9">
    <location>
        <begin position="1477"/>
        <end position="1521"/>
    </location>
</feature>
<dbReference type="GO" id="GO:0006351">
    <property type="term" value="P:DNA-templated transcription"/>
    <property type="evidence" value="ECO:0007669"/>
    <property type="project" value="InterPro"/>
</dbReference>
<feature type="compositionally biased region" description="Basic and acidic residues" evidence="9">
    <location>
        <begin position="1870"/>
        <end position="1896"/>
    </location>
</feature>
<dbReference type="Pfam" id="PF00628">
    <property type="entry name" value="PHD"/>
    <property type="match status" value="1"/>
</dbReference>
<dbReference type="SMART" id="SM00510">
    <property type="entry name" value="TFS2M"/>
    <property type="match status" value="1"/>
</dbReference>
<dbReference type="InterPro" id="IPR006576">
    <property type="entry name" value="BRK_domain"/>
</dbReference>
<dbReference type="Proteomes" id="UP000275408">
    <property type="component" value="Unassembled WGS sequence"/>
</dbReference>
<evidence type="ECO:0000259" key="10">
    <source>
        <dbReference type="PROSITE" id="PS50016"/>
    </source>
</evidence>
<dbReference type="InterPro" id="IPR013083">
    <property type="entry name" value="Znf_RING/FYVE/PHD"/>
</dbReference>
<feature type="compositionally biased region" description="Polar residues" evidence="9">
    <location>
        <begin position="1746"/>
        <end position="1756"/>
    </location>
</feature>
<feature type="compositionally biased region" description="Polar residues" evidence="9">
    <location>
        <begin position="1690"/>
        <end position="1703"/>
    </location>
</feature>
<dbReference type="InterPro" id="IPR011011">
    <property type="entry name" value="Znf_FYVE_PHD"/>
</dbReference>
<dbReference type="InterPro" id="IPR019787">
    <property type="entry name" value="Znf_PHD-finger"/>
</dbReference>
<dbReference type="Pfam" id="PF07533">
    <property type="entry name" value="BRK"/>
    <property type="match status" value="1"/>
</dbReference>
<dbReference type="Gene3D" id="3.30.40.10">
    <property type="entry name" value="Zinc/RING finger domain, C3HC4 (zinc finger)"/>
    <property type="match status" value="1"/>
</dbReference>
<dbReference type="InterPro" id="IPR036575">
    <property type="entry name" value="TFIIS_cen_dom_sf"/>
</dbReference>
<dbReference type="OrthoDB" id="1884872at2759"/>
<feature type="region of interest" description="Disordered" evidence="9">
    <location>
        <begin position="915"/>
        <end position="934"/>
    </location>
</feature>
<keyword evidence="13" id="KW-1185">Reference proteome</keyword>
<evidence type="ECO:0000256" key="8">
    <source>
        <dbReference type="PROSITE-ProRule" id="PRU00146"/>
    </source>
</evidence>
<comment type="caution">
    <text evidence="12">The sequence shown here is derived from an EMBL/GenBank/DDBJ whole genome shotgun (WGS) entry which is preliminary data.</text>
</comment>
<feature type="compositionally biased region" description="Basic and acidic residues" evidence="9">
    <location>
        <begin position="1852"/>
        <end position="1863"/>
    </location>
</feature>
<evidence type="ECO:0000313" key="12">
    <source>
        <dbReference type="EMBL" id="RMX47766.1"/>
    </source>
</evidence>
<evidence type="ECO:0000256" key="5">
    <source>
        <dbReference type="ARBA" id="ARBA00023015"/>
    </source>
</evidence>
<feature type="compositionally biased region" description="Basic and acidic residues" evidence="9">
    <location>
        <begin position="536"/>
        <end position="572"/>
    </location>
</feature>
<dbReference type="Pfam" id="PF07500">
    <property type="entry name" value="TFIIS_M"/>
    <property type="match status" value="1"/>
</dbReference>
<dbReference type="GO" id="GO:0008270">
    <property type="term" value="F:zinc ion binding"/>
    <property type="evidence" value="ECO:0007669"/>
    <property type="project" value="UniProtKB-KW"/>
</dbReference>
<keyword evidence="7" id="KW-0539">Nucleus</keyword>
<feature type="compositionally biased region" description="Polar residues" evidence="9">
    <location>
        <begin position="1660"/>
        <end position="1673"/>
    </location>
</feature>
<evidence type="ECO:0000256" key="6">
    <source>
        <dbReference type="ARBA" id="ARBA00023163"/>
    </source>
</evidence>
<feature type="compositionally biased region" description="Basic and acidic residues" evidence="9">
    <location>
        <begin position="225"/>
        <end position="272"/>
    </location>
</feature>
<keyword evidence="5" id="KW-0805">Transcription regulation</keyword>
<feature type="compositionally biased region" description="Basic and acidic residues" evidence="9">
    <location>
        <begin position="324"/>
        <end position="352"/>
    </location>
</feature>
<evidence type="ECO:0000313" key="13">
    <source>
        <dbReference type="Proteomes" id="UP000275408"/>
    </source>
</evidence>
<feature type="compositionally biased region" description="Basic and acidic residues" evidence="9">
    <location>
        <begin position="682"/>
        <end position="729"/>
    </location>
</feature>
<dbReference type="EMBL" id="RCHS01002373">
    <property type="protein sequence ID" value="RMX47766.1"/>
    <property type="molecule type" value="Genomic_DNA"/>
</dbReference>
<dbReference type="SUPFAM" id="SSF57903">
    <property type="entry name" value="FYVE/PHD zinc finger"/>
    <property type="match status" value="1"/>
</dbReference>
<dbReference type="OMA" id="APTKSDC"/>
<feature type="region of interest" description="Disordered" evidence="9">
    <location>
        <begin position="147"/>
        <end position="620"/>
    </location>
</feature>
<feature type="compositionally biased region" description="Polar residues" evidence="9">
    <location>
        <begin position="150"/>
        <end position="170"/>
    </location>
</feature>
<dbReference type="PROSITE" id="PS01359">
    <property type="entry name" value="ZF_PHD_1"/>
    <property type="match status" value="1"/>
</dbReference>
<organism evidence="12 13">
    <name type="scientific">Pocillopora damicornis</name>
    <name type="common">Cauliflower coral</name>
    <name type="synonym">Millepora damicornis</name>
    <dbReference type="NCBI Taxonomy" id="46731"/>
    <lineage>
        <taxon>Eukaryota</taxon>
        <taxon>Metazoa</taxon>
        <taxon>Cnidaria</taxon>
        <taxon>Anthozoa</taxon>
        <taxon>Hexacorallia</taxon>
        <taxon>Scleractinia</taxon>
        <taxon>Astrocoeniina</taxon>
        <taxon>Pocilloporidae</taxon>
        <taxon>Pocillopora</taxon>
    </lineage>
</organism>
<feature type="compositionally biased region" description="Basic and acidic residues" evidence="9">
    <location>
        <begin position="390"/>
        <end position="403"/>
    </location>
</feature>
<feature type="compositionally biased region" description="Low complexity" evidence="9">
    <location>
        <begin position="1422"/>
        <end position="1452"/>
    </location>
</feature>
<dbReference type="GO" id="GO:0005634">
    <property type="term" value="C:nucleus"/>
    <property type="evidence" value="ECO:0007669"/>
    <property type="project" value="UniProtKB-SubCell"/>
</dbReference>
<dbReference type="Pfam" id="PF07744">
    <property type="entry name" value="SPOC"/>
    <property type="match status" value="1"/>
</dbReference>
<dbReference type="Gene3D" id="3.40.5.120">
    <property type="match status" value="1"/>
</dbReference>
<feature type="compositionally biased region" description="Basic and acidic residues" evidence="9">
    <location>
        <begin position="456"/>
        <end position="522"/>
    </location>
</feature>
<feature type="region of interest" description="Disordered" evidence="9">
    <location>
        <begin position="833"/>
        <end position="857"/>
    </location>
</feature>
<accession>A0A3M6U2E8</accession>
<dbReference type="PANTHER" id="PTHR11477:SF51">
    <property type="entry name" value="PROTEIN PARTNER OF SNF, ISOFORM B"/>
    <property type="match status" value="1"/>
</dbReference>
<dbReference type="InterPro" id="IPR019786">
    <property type="entry name" value="Zinc_finger_PHD-type_CS"/>
</dbReference>
<dbReference type="PROSITE" id="PS51321">
    <property type="entry name" value="TFIIS_CENTRAL"/>
    <property type="match status" value="1"/>
</dbReference>
<feature type="compositionally biased region" description="Basic and acidic residues" evidence="9">
    <location>
        <begin position="1789"/>
        <end position="1832"/>
    </location>
</feature>
<dbReference type="SUPFAM" id="SSF46942">
    <property type="entry name" value="Elongation factor TFIIS domain 2"/>
    <property type="match status" value="1"/>
</dbReference>
<feature type="compositionally biased region" description="Acidic residues" evidence="9">
    <location>
        <begin position="598"/>
        <end position="620"/>
    </location>
</feature>
<dbReference type="Gene3D" id="1.10.472.30">
    <property type="entry name" value="Transcription elongation factor S-II, central domain"/>
    <property type="match status" value="1"/>
</dbReference>
<feature type="domain" description="PHD-type" evidence="10">
    <location>
        <begin position="625"/>
        <end position="679"/>
    </location>
</feature>
<protein>
    <recommendedName>
        <fullName evidence="14">PHD finger protein 3</fullName>
    </recommendedName>
</protein>
<dbReference type="PROSITE" id="PS50016">
    <property type="entry name" value="ZF_PHD_2"/>
    <property type="match status" value="1"/>
</dbReference>
<dbReference type="InterPro" id="IPR001965">
    <property type="entry name" value="Znf_PHD"/>
</dbReference>
<keyword evidence="4" id="KW-0862">Zinc</keyword>
<keyword evidence="3 8" id="KW-0863">Zinc-finger</keyword>
<evidence type="ECO:0000259" key="11">
    <source>
        <dbReference type="PROSITE" id="PS51321"/>
    </source>
</evidence>
<feature type="region of interest" description="Disordered" evidence="9">
    <location>
        <begin position="1410"/>
        <end position="1452"/>
    </location>
</feature>
<feature type="compositionally biased region" description="Polar residues" evidence="9">
    <location>
        <begin position="838"/>
        <end position="852"/>
    </location>
</feature>
<feature type="compositionally biased region" description="Basic and acidic residues" evidence="9">
    <location>
        <begin position="185"/>
        <end position="195"/>
    </location>
</feature>
<sequence length="1911" mass="213893">MKTKVSADTSVEGVPSKTTTATTISNTAQSSVWSICDISTDPHVELRDITPSISPVFTDDQVHELTQNPAEVDVLSEHFLPHDTFKRIDEVLSSSGETNLLYTDPELSDSLKQNHDVLLTGELGFHGTMFPSFDSIVEADRILNKRDESSPVNSAEENVSQAGGSDNVNWSKDRAELNKTTGNPGDEKQEDDNKGVRRSPRKRVQVKKDSDAQKTSNLAGKTISRGKDISKLKYAKQPEGEEKKEVRRSGRAQKKVEKDDSDADKKGKDKVVNNKKRNAKEDAKAQKASSQPEDSSKNVRRSPRNQSKAFVEAMKKTNKKAPRKHQETNPEDSDGNKEESNDKESKSDETRSNTKRRNRKTEISEEAKSGPEEKTVIRKSGRVTRNRGKQTKEEEEKAAEGKVKTKVKKTKEESHNELKTGEAKVKDSSETEITINESDIKEDDQDISKRTAGSSEVKDDKSISFAKKERGGDIEEKAVRKKIAEVKVEPSENKENENKRSSRRQERKTVDNSEKNAEKGEQLETSMENNSTHNMQKTDKRENVLSEGDTKSDKEDKSVEKSVKKEVTAHDLTDEEAVEDSKQDPGKKDLKESKEDKESDAEMDSDNNEEVNDDSDYDPEYDPDRLWCICRKPHGNRFMICCDRCEEWFHGMCVGITMAQGRQMEKNSQDYVCPKCKAKIEEEGSKEAKATSGRPEEESREVTNTENTGECRPRRERSLKMKIPGEPETRKRRHIRVEMNEDDSSKRSRDSKGETRDERRKNIPEHKGFKIPKKVRTTPTPASYMHHPTQSHCVATDCSKLADYQSVYCSSECMQRHAEESLKIIMEEKKKRMGCKSSVPTSKNVTSPTSSLLGPVPWNSETAQVSSQTESAQLKEGIAVIERSTGRVIAGVAAPCQEELVDWLHDHPTFEVLRPSVGKDEKKKDKKEDSEKTVRENIKKSLREILTTRSKEQQDFNVTEEDIDKCSLDVEREMFSFFGDTGQRYKNKYRSLMFNLKDPRNKVLFRHVLSGEITVDRLVRMTPEQLASPELATWREQETKHTLEMIRMSQEEINATKAHTKKTHKGEVEIDDDDLSTLENSVKATTELKEEKGLPDSNTGSSTLLLDTTDEHRIHLFDLNCRICTGKMAPPGEPPRRETPAPLVSTTSIVQAVAESSIPSPTPMDIVTSASSPDSAVQPPESPSMLAKTAKKVPAVWKGFVMMQSIAKFGTSAYRVSGPCDDLLQLLPDTLHVQGRIAHEQVWDYLQQLKSSTSREVCVIRYEASSDDEKLSYVSLYSYFYSRKRCGVVSNCYTGVKDMYLVPLASHQRIPPELLPFDGPGLNDPRPHMLLGVIVRSKVMFKRPRALSQRSLSPPPKRRTSSASVENSSSDGGAVESPARKRDVLSELHDSPPADIEDIVFQYNTTQAKISSKETKDLSAKASPVSETSTPSVASSSGAASSPVSTSNSSVPSLEAQKQQLLDLQERARQYILAQTQRKEVAVVDHSTSANSEDKPKIQFPVANDPENEKTETVDDDAPYDPEEDLVLDLNSTELNPAKPAVSVPSEEPTKPSSLQMLVSTLQRIQGAASKSLSPHLTALTSILPLGATTGSKGEGNHGNETTAVATAGTVNPSLISAGSRSPSAASGSSILQPIVPLNSENMRNPSAPAGYRPQLSGLIDQTNTPTGANGPQASDMADRQPMSTGGGLQQPSSMSDRQSSIIADQRSAAVISNGRIPERDGSTTDGSHSTFSSSHGHQFPEPSVLNFQPASSAQRHQPPAQGHGSHITEPPHINRHVNDVTQQYSGLRPEERARLAARESRLESRENRRLSSEHRGESQEQRRLSERERDSWYNNPRYSRDSRSTGSFDSRNPRDSRNDWRNQHRSGRHWHEDEHRRDRHAQPIDERPRYQERRDERRFRENWGRERWRR</sequence>
<feature type="region of interest" description="Disordered" evidence="9">
    <location>
        <begin position="682"/>
        <end position="777"/>
    </location>
</feature>
<name>A0A3M6U2E8_POCDA</name>
<feature type="region of interest" description="Disordered" evidence="9">
    <location>
        <begin position="1639"/>
        <end position="1896"/>
    </location>
</feature>
<feature type="domain" description="TFIIS central" evidence="11">
    <location>
        <begin position="934"/>
        <end position="1054"/>
    </location>
</feature>
<dbReference type="PANTHER" id="PTHR11477">
    <property type="entry name" value="TRANSCRIPTION FACTOR S-II ZINC FINGER DOMAIN-CONTAINING PROTEIN"/>
    <property type="match status" value="1"/>
</dbReference>
<feature type="compositionally biased region" description="Low complexity" evidence="9">
    <location>
        <begin position="1724"/>
        <end position="1738"/>
    </location>
</feature>
<evidence type="ECO:0000256" key="3">
    <source>
        <dbReference type="ARBA" id="ARBA00022771"/>
    </source>
</evidence>
<dbReference type="InterPro" id="IPR012921">
    <property type="entry name" value="SPOC_C"/>
</dbReference>
<evidence type="ECO:0000256" key="9">
    <source>
        <dbReference type="SAM" id="MobiDB-lite"/>
    </source>
</evidence>
<dbReference type="SUPFAM" id="SSF160481">
    <property type="entry name" value="BRK domain-like"/>
    <property type="match status" value="1"/>
</dbReference>
<gene>
    <name evidence="12" type="ORF">pdam_00011797</name>
</gene>
<dbReference type="CDD" id="cd21541">
    <property type="entry name" value="SPOC_PHF3-like"/>
    <property type="match status" value="1"/>
</dbReference>
<feature type="compositionally biased region" description="Polar residues" evidence="9">
    <location>
        <begin position="1361"/>
        <end position="1371"/>
    </location>
</feature>
<evidence type="ECO:0000256" key="7">
    <source>
        <dbReference type="ARBA" id="ARBA00023242"/>
    </source>
</evidence>
<feature type="compositionally biased region" description="Basic and acidic residues" evidence="9">
    <location>
        <begin position="579"/>
        <end position="597"/>
    </location>
</feature>
<feature type="compositionally biased region" description="Polar residues" evidence="9">
    <location>
        <begin position="523"/>
        <end position="535"/>
    </location>
</feature>
<feature type="compositionally biased region" description="Basic and acidic residues" evidence="9">
    <location>
        <begin position="917"/>
        <end position="934"/>
    </location>
</feature>
<dbReference type="CDD" id="cd15552">
    <property type="entry name" value="PHD_PHF3_like"/>
    <property type="match status" value="1"/>
</dbReference>
<keyword evidence="6" id="KW-0804">Transcription</keyword>
<keyword evidence="2" id="KW-0479">Metal-binding</keyword>